<dbReference type="RefSeq" id="WP_379743656.1">
    <property type="nucleotide sequence ID" value="NZ_JBHSVN010000001.1"/>
</dbReference>
<evidence type="ECO:0000259" key="1">
    <source>
        <dbReference type="SMART" id="SM00849"/>
    </source>
</evidence>
<dbReference type="InterPro" id="IPR036866">
    <property type="entry name" value="RibonucZ/Hydroxyglut_hydro"/>
</dbReference>
<gene>
    <name evidence="2" type="ORF">ACFQE9_09265</name>
</gene>
<sequence length="321" mass="35436">MRRHHPRAADGSGLEPGAFEAVRGVEDLYYHETGMYGTTGYGSVYVYDTPDPAVIDTGIGTNRELLFETLSELGIDAADLAWILPTHAHLDHAGGAGFLAERYPNAAVRIHERGVRHLVDPTRLVEGTKAAVGDQWRHYVEPEPVPDDRIDGLADGDPIDLGDRRLDVYGAPGHAPHQTIFHEPDDGVVFTADAAGIYVPRIDAIRPTAPPPQFDLDASLSDASTIAGLDPEVLCFSHFGPRKYDSEIVPRIKRTYVEWVQAVREKRAELGDDETVVRHFRETADSEGVWTEERVRANAALNARGVLSHLDREDSPEEEPR</sequence>
<dbReference type="InterPro" id="IPR050855">
    <property type="entry name" value="NDM-1-like"/>
</dbReference>
<accession>A0ABD5UXC1</accession>
<dbReference type="PANTHER" id="PTHR42951">
    <property type="entry name" value="METALLO-BETA-LACTAMASE DOMAIN-CONTAINING"/>
    <property type="match status" value="1"/>
</dbReference>
<evidence type="ECO:0000313" key="3">
    <source>
        <dbReference type="Proteomes" id="UP001596296"/>
    </source>
</evidence>
<organism evidence="2 3">
    <name type="scientific">Halopenitus salinus</name>
    <dbReference type="NCBI Taxonomy" id="1198295"/>
    <lineage>
        <taxon>Archaea</taxon>
        <taxon>Methanobacteriati</taxon>
        <taxon>Methanobacteriota</taxon>
        <taxon>Stenosarchaea group</taxon>
        <taxon>Halobacteria</taxon>
        <taxon>Halobacteriales</taxon>
        <taxon>Haloferacaceae</taxon>
        <taxon>Halopenitus</taxon>
    </lineage>
</organism>
<name>A0ABD5UXC1_9EURY</name>
<keyword evidence="3" id="KW-1185">Reference proteome</keyword>
<dbReference type="AlphaFoldDB" id="A0ABD5UXC1"/>
<proteinExistence type="predicted"/>
<dbReference type="EMBL" id="JBHSXL010000008">
    <property type="protein sequence ID" value="MFC6892792.1"/>
    <property type="molecule type" value="Genomic_DNA"/>
</dbReference>
<evidence type="ECO:0000313" key="2">
    <source>
        <dbReference type="EMBL" id="MFC6892792.1"/>
    </source>
</evidence>
<dbReference type="Gene3D" id="3.60.15.10">
    <property type="entry name" value="Ribonuclease Z/Hydroxyacylglutathione hydrolase-like"/>
    <property type="match status" value="1"/>
</dbReference>
<reference evidence="2 3" key="1">
    <citation type="journal article" date="2019" name="Int. J. Syst. Evol. Microbiol.">
        <title>The Global Catalogue of Microorganisms (GCM) 10K type strain sequencing project: providing services to taxonomists for standard genome sequencing and annotation.</title>
        <authorList>
            <consortium name="The Broad Institute Genomics Platform"/>
            <consortium name="The Broad Institute Genome Sequencing Center for Infectious Disease"/>
            <person name="Wu L."/>
            <person name="Ma J."/>
        </authorList>
    </citation>
    <scope>NUCLEOTIDE SEQUENCE [LARGE SCALE GENOMIC DNA]</scope>
    <source>
        <strain evidence="2 3">SKJ47</strain>
    </source>
</reference>
<dbReference type="SUPFAM" id="SSF56281">
    <property type="entry name" value="Metallo-hydrolase/oxidoreductase"/>
    <property type="match status" value="1"/>
</dbReference>
<dbReference type="SMART" id="SM00849">
    <property type="entry name" value="Lactamase_B"/>
    <property type="match status" value="1"/>
</dbReference>
<dbReference type="Proteomes" id="UP001596296">
    <property type="component" value="Unassembled WGS sequence"/>
</dbReference>
<dbReference type="InterPro" id="IPR001279">
    <property type="entry name" value="Metallo-B-lactamas"/>
</dbReference>
<protein>
    <submittedName>
        <fullName evidence="2">MBL fold metallo-hydrolase</fullName>
    </submittedName>
</protein>
<dbReference type="PANTHER" id="PTHR42951:SF4">
    <property type="entry name" value="ACYL-COENZYME A THIOESTERASE MBLAC2"/>
    <property type="match status" value="1"/>
</dbReference>
<dbReference type="InterPro" id="IPR037482">
    <property type="entry name" value="ST1585_MBL-fold"/>
</dbReference>
<dbReference type="CDD" id="cd07726">
    <property type="entry name" value="ST1585-like_MBL-fold"/>
    <property type="match status" value="1"/>
</dbReference>
<dbReference type="Pfam" id="PF00753">
    <property type="entry name" value="Lactamase_B"/>
    <property type="match status" value="1"/>
</dbReference>
<feature type="domain" description="Metallo-beta-lactamase" evidence="1">
    <location>
        <begin position="40"/>
        <end position="238"/>
    </location>
</feature>
<comment type="caution">
    <text evidence="2">The sequence shown here is derived from an EMBL/GenBank/DDBJ whole genome shotgun (WGS) entry which is preliminary data.</text>
</comment>